<evidence type="ECO:0000259" key="10">
    <source>
        <dbReference type="Pfam" id="PF07557"/>
    </source>
</evidence>
<dbReference type="AlphaFoldDB" id="A0A0C9W7U7"/>
<feature type="domain" description="Shugoshin C-terminal" evidence="10">
    <location>
        <begin position="427"/>
        <end position="449"/>
    </location>
</feature>
<feature type="compositionally biased region" description="Polar residues" evidence="9">
    <location>
        <begin position="557"/>
        <end position="568"/>
    </location>
</feature>
<reference evidence="12 13" key="1">
    <citation type="submission" date="2014-04" db="EMBL/GenBank/DDBJ databases">
        <title>Evolutionary Origins and Diversification of the Mycorrhizal Mutualists.</title>
        <authorList>
            <consortium name="DOE Joint Genome Institute"/>
            <consortium name="Mycorrhizal Genomics Consortium"/>
            <person name="Kohler A."/>
            <person name="Kuo A."/>
            <person name="Nagy L.G."/>
            <person name="Floudas D."/>
            <person name="Copeland A."/>
            <person name="Barry K.W."/>
            <person name="Cichocki N."/>
            <person name="Veneault-Fourrey C."/>
            <person name="LaButti K."/>
            <person name="Lindquist E.A."/>
            <person name="Lipzen A."/>
            <person name="Lundell T."/>
            <person name="Morin E."/>
            <person name="Murat C."/>
            <person name="Riley R."/>
            <person name="Ohm R."/>
            <person name="Sun H."/>
            <person name="Tunlid A."/>
            <person name="Henrissat B."/>
            <person name="Grigoriev I.V."/>
            <person name="Hibbett D.S."/>
            <person name="Martin F."/>
        </authorList>
    </citation>
    <scope>NUCLEOTIDE SEQUENCE [LARGE SCALE GENOMIC DNA]</scope>
    <source>
        <strain evidence="12 13">MD-312</strain>
    </source>
</reference>
<dbReference type="GO" id="GO:0051301">
    <property type="term" value="P:cell division"/>
    <property type="evidence" value="ECO:0007669"/>
    <property type="project" value="UniProtKB-KW"/>
</dbReference>
<dbReference type="Proteomes" id="UP000053820">
    <property type="component" value="Unassembled WGS sequence"/>
</dbReference>
<dbReference type="EMBL" id="KN839851">
    <property type="protein sequence ID" value="KIJ63388.1"/>
    <property type="molecule type" value="Genomic_DNA"/>
</dbReference>
<dbReference type="Pfam" id="PF07557">
    <property type="entry name" value="Shugoshin_C"/>
    <property type="match status" value="1"/>
</dbReference>
<name>A0A0C9W7U7_9AGAM</name>
<accession>A0A0C9W7U7</accession>
<evidence type="ECO:0000256" key="4">
    <source>
        <dbReference type="ARBA" id="ARBA00022618"/>
    </source>
</evidence>
<dbReference type="GO" id="GO:0045132">
    <property type="term" value="P:meiotic chromosome segregation"/>
    <property type="evidence" value="ECO:0007669"/>
    <property type="project" value="InterPro"/>
</dbReference>
<keyword evidence="7" id="KW-0131">Cell cycle</keyword>
<proteinExistence type="inferred from homology"/>
<feature type="region of interest" description="Disordered" evidence="9">
    <location>
        <begin position="110"/>
        <end position="584"/>
    </location>
</feature>
<sequence length="584" mass="63313">MSRRDSRVSLNIRQNDALTEFENFKKKFLLANKHITKLNSTLSVRIEELQAQISTLYVENLRLRASEIALAAQLKKEQEKSRKVLADAEAATSNLSKHLGFLRQSFHVAPGAPSPKLESRPATKARRPAPEPNASPQMPRLSRAPNVPGIYEDEEIASSAEADEDDAERVASPTVRRKSKDRLSASRLPLPSRVASPPPLPTPLHVNLAERESSTKRKTGRRQSGLLSVNTNVGTSGRSERGERVIPPRAASPAFGSPVRRDAGLAEDEEERQVDELLGSGAGTTEDTDFVTKARKEKKEKKAKQAERDVTPEDTDGGTSRVRERKRRKEEDYSGLKDVTNSPRSRALLPPLDTNTSDRDQQHTPETDGPTPTSAATSAATSRTFLSTPLTTPATTPQPSQLPTPRTSSPVPPGAASASESEAPPGGRERRTRKSVNYAEPKLNTKMRKPDPVPSAPVTTVPKKRISGASTQSDDPEPRSSLDGPPRREAPSLQPSAAKPSTSSSSSSAGGPSIKRKKSRPYVPVDDDDDESDGTQADAEYGSLNGWVNLDGRRRSAQNGSTSGSSTLRRVLEADDARRHSFAV</sequence>
<feature type="compositionally biased region" description="Basic and acidic residues" evidence="9">
    <location>
        <begin position="476"/>
        <end position="490"/>
    </location>
</feature>
<feature type="compositionally biased region" description="Low complexity" evidence="9">
    <location>
        <begin position="371"/>
        <end position="426"/>
    </location>
</feature>
<dbReference type="HOGENOM" id="CLU_034118_0_0_1"/>
<feature type="compositionally biased region" description="Acidic residues" evidence="9">
    <location>
        <begin position="151"/>
        <end position="167"/>
    </location>
</feature>
<evidence type="ECO:0000256" key="7">
    <source>
        <dbReference type="ARBA" id="ARBA00023306"/>
    </source>
</evidence>
<evidence type="ECO:0000313" key="13">
    <source>
        <dbReference type="Proteomes" id="UP000053820"/>
    </source>
</evidence>
<evidence type="ECO:0000256" key="2">
    <source>
        <dbReference type="ARBA" id="ARBA00010845"/>
    </source>
</evidence>
<evidence type="ECO:0000256" key="3">
    <source>
        <dbReference type="ARBA" id="ARBA00022454"/>
    </source>
</evidence>
<organism evidence="12 13">
    <name type="scientific">Hydnomerulius pinastri MD-312</name>
    <dbReference type="NCBI Taxonomy" id="994086"/>
    <lineage>
        <taxon>Eukaryota</taxon>
        <taxon>Fungi</taxon>
        <taxon>Dikarya</taxon>
        <taxon>Basidiomycota</taxon>
        <taxon>Agaricomycotina</taxon>
        <taxon>Agaricomycetes</taxon>
        <taxon>Agaricomycetidae</taxon>
        <taxon>Boletales</taxon>
        <taxon>Boletales incertae sedis</taxon>
        <taxon>Leucogyrophana</taxon>
    </lineage>
</organism>
<dbReference type="OrthoDB" id="5394106at2759"/>
<feature type="compositionally biased region" description="Basic residues" evidence="9">
    <location>
        <begin position="293"/>
        <end position="302"/>
    </location>
</feature>
<evidence type="ECO:0000256" key="9">
    <source>
        <dbReference type="SAM" id="MobiDB-lite"/>
    </source>
</evidence>
<dbReference type="InterPro" id="IPR011515">
    <property type="entry name" value="Shugoshin_C"/>
</dbReference>
<feature type="compositionally biased region" description="Basic and acidic residues" evidence="9">
    <location>
        <begin position="570"/>
        <end position="584"/>
    </location>
</feature>
<evidence type="ECO:0000259" key="11">
    <source>
        <dbReference type="Pfam" id="PF07558"/>
    </source>
</evidence>
<protein>
    <recommendedName>
        <fullName evidence="14">Shugoshin C-terminal domain-containing protein</fullName>
    </recommendedName>
</protein>
<keyword evidence="13" id="KW-1185">Reference proteome</keyword>
<evidence type="ECO:0000256" key="5">
    <source>
        <dbReference type="ARBA" id="ARBA00022829"/>
    </source>
</evidence>
<evidence type="ECO:0000256" key="8">
    <source>
        <dbReference type="ARBA" id="ARBA00023328"/>
    </source>
</evidence>
<keyword evidence="6" id="KW-0175">Coiled coil</keyword>
<dbReference type="GO" id="GO:0000779">
    <property type="term" value="C:condensed chromosome, centromeric region"/>
    <property type="evidence" value="ECO:0007669"/>
    <property type="project" value="UniProtKB-ARBA"/>
</dbReference>
<evidence type="ECO:0000256" key="1">
    <source>
        <dbReference type="ARBA" id="ARBA00004584"/>
    </source>
</evidence>
<feature type="compositionally biased region" description="Polar residues" evidence="9">
    <location>
        <begin position="225"/>
        <end position="237"/>
    </location>
</feature>
<keyword evidence="8" id="KW-0137">Centromere</keyword>
<keyword evidence="4" id="KW-0132">Cell division</keyword>
<dbReference type="GO" id="GO:0005634">
    <property type="term" value="C:nucleus"/>
    <property type="evidence" value="ECO:0007669"/>
    <property type="project" value="InterPro"/>
</dbReference>
<gene>
    <name evidence="12" type="ORF">HYDPIDRAFT_29636</name>
</gene>
<feature type="compositionally biased region" description="Low complexity" evidence="9">
    <location>
        <begin position="495"/>
        <end position="513"/>
    </location>
</feature>
<evidence type="ECO:0000313" key="12">
    <source>
        <dbReference type="EMBL" id="KIJ63388.1"/>
    </source>
</evidence>
<keyword evidence="5" id="KW-0159">Chromosome partition</keyword>
<keyword evidence="3" id="KW-0158">Chromosome</keyword>
<comment type="subcellular location">
    <subcellularLocation>
        <location evidence="1">Chromosome</location>
        <location evidence="1">Centromere</location>
    </subcellularLocation>
</comment>
<evidence type="ECO:0000256" key="6">
    <source>
        <dbReference type="ARBA" id="ARBA00023054"/>
    </source>
</evidence>
<evidence type="ECO:0008006" key="14">
    <source>
        <dbReference type="Google" id="ProtNLM"/>
    </source>
</evidence>
<feature type="compositionally biased region" description="Basic and acidic residues" evidence="9">
    <location>
        <begin position="356"/>
        <end position="366"/>
    </location>
</feature>
<dbReference type="InterPro" id="IPR011516">
    <property type="entry name" value="Shugoshin_N"/>
</dbReference>
<dbReference type="Pfam" id="PF07558">
    <property type="entry name" value="Shugoshin_N"/>
    <property type="match status" value="1"/>
</dbReference>
<comment type="similarity">
    <text evidence="2">Belongs to the shugoshin family.</text>
</comment>
<feature type="domain" description="Shugoshin N-terminal coiled-coil" evidence="11">
    <location>
        <begin position="25"/>
        <end position="65"/>
    </location>
</feature>